<evidence type="ECO:0000313" key="18">
    <source>
        <dbReference type="EMBL" id="MBU3805068.1"/>
    </source>
</evidence>
<keyword evidence="11 14" id="KW-0255">Endonuclease</keyword>
<evidence type="ECO:0000256" key="13">
    <source>
        <dbReference type="ARBA" id="ARBA00023211"/>
    </source>
</evidence>
<accession>A0A9E2NP45</accession>
<comment type="caution">
    <text evidence="18">The sequence shown here is derived from an EMBL/GenBank/DDBJ whole genome shotgun (WGS) entry which is preliminary data.</text>
</comment>
<dbReference type="GO" id="GO:0043137">
    <property type="term" value="P:DNA replication, removal of RNA primer"/>
    <property type="evidence" value="ECO:0007669"/>
    <property type="project" value="TreeGrafter"/>
</dbReference>
<evidence type="ECO:0000256" key="2">
    <source>
        <dbReference type="ARBA" id="ARBA00001946"/>
    </source>
</evidence>
<comment type="cofactor">
    <cofactor evidence="2">
        <name>Mg(2+)</name>
        <dbReference type="ChEBI" id="CHEBI:18420"/>
    </cofactor>
</comment>
<gene>
    <name evidence="14" type="primary">rnhB</name>
    <name evidence="18" type="ORF">H9872_09980</name>
</gene>
<dbReference type="Gene3D" id="3.30.420.10">
    <property type="entry name" value="Ribonuclease H-like superfamily/Ribonuclease H"/>
    <property type="match status" value="1"/>
</dbReference>
<evidence type="ECO:0000256" key="7">
    <source>
        <dbReference type="ARBA" id="ARBA00019179"/>
    </source>
</evidence>
<keyword evidence="12 14" id="KW-0378">Hydrolase</keyword>
<dbReference type="InterPro" id="IPR001352">
    <property type="entry name" value="RNase_HII/HIII"/>
</dbReference>
<evidence type="ECO:0000259" key="17">
    <source>
        <dbReference type="PROSITE" id="PS51975"/>
    </source>
</evidence>
<dbReference type="HAMAP" id="MF_00052_B">
    <property type="entry name" value="RNase_HII_B"/>
    <property type="match status" value="1"/>
</dbReference>
<dbReference type="GO" id="GO:0006298">
    <property type="term" value="P:mismatch repair"/>
    <property type="evidence" value="ECO:0007669"/>
    <property type="project" value="TreeGrafter"/>
</dbReference>
<keyword evidence="9 14" id="KW-0540">Nuclease</keyword>
<dbReference type="GO" id="GO:0005737">
    <property type="term" value="C:cytoplasm"/>
    <property type="evidence" value="ECO:0007669"/>
    <property type="project" value="UniProtKB-SubCell"/>
</dbReference>
<comment type="cofactor">
    <cofactor evidence="14 15">
        <name>Mn(2+)</name>
        <dbReference type="ChEBI" id="CHEBI:29035"/>
    </cofactor>
    <cofactor evidence="14 15">
        <name>Mg(2+)</name>
        <dbReference type="ChEBI" id="CHEBI:18420"/>
    </cofactor>
    <text evidence="14 15">Manganese or magnesium. Binds 1 divalent metal ion per monomer in the absence of substrate. May bind a second metal ion after substrate binding.</text>
</comment>
<comment type="catalytic activity">
    <reaction evidence="1 14 15 16">
        <text>Endonucleolytic cleavage to 5'-phosphomonoester.</text>
        <dbReference type="EC" id="3.1.26.4"/>
    </reaction>
</comment>
<dbReference type="Proteomes" id="UP000824229">
    <property type="component" value="Unassembled WGS sequence"/>
</dbReference>
<comment type="function">
    <text evidence="3 14 16">Endonuclease that specifically degrades the RNA of RNA-DNA hybrids.</text>
</comment>
<evidence type="ECO:0000256" key="6">
    <source>
        <dbReference type="ARBA" id="ARBA00012180"/>
    </source>
</evidence>
<dbReference type="InterPro" id="IPR022898">
    <property type="entry name" value="RNase_HII"/>
</dbReference>
<dbReference type="GO" id="GO:0030145">
    <property type="term" value="F:manganese ion binding"/>
    <property type="evidence" value="ECO:0007669"/>
    <property type="project" value="UniProtKB-UniRule"/>
</dbReference>
<feature type="binding site" evidence="14 15">
    <location>
        <position position="166"/>
    </location>
    <ligand>
        <name>a divalent metal cation</name>
        <dbReference type="ChEBI" id="CHEBI:60240"/>
    </ligand>
</feature>
<organism evidence="18 19">
    <name type="scientific">Candidatus Cellulosilyticum pullistercoris</name>
    <dbReference type="NCBI Taxonomy" id="2838521"/>
    <lineage>
        <taxon>Bacteria</taxon>
        <taxon>Bacillati</taxon>
        <taxon>Bacillota</taxon>
        <taxon>Clostridia</taxon>
        <taxon>Lachnospirales</taxon>
        <taxon>Cellulosilyticaceae</taxon>
        <taxon>Cellulosilyticum</taxon>
    </lineage>
</organism>
<feature type="domain" description="RNase H type-2" evidence="17">
    <location>
        <begin position="68"/>
        <end position="253"/>
    </location>
</feature>
<feature type="binding site" evidence="14 15">
    <location>
        <position position="75"/>
    </location>
    <ligand>
        <name>a divalent metal cation</name>
        <dbReference type="ChEBI" id="CHEBI:60240"/>
    </ligand>
</feature>
<evidence type="ECO:0000256" key="9">
    <source>
        <dbReference type="ARBA" id="ARBA00022722"/>
    </source>
</evidence>
<feature type="binding site" evidence="14 15">
    <location>
        <position position="74"/>
    </location>
    <ligand>
        <name>a divalent metal cation</name>
        <dbReference type="ChEBI" id="CHEBI:60240"/>
    </ligand>
</feature>
<evidence type="ECO:0000313" key="19">
    <source>
        <dbReference type="Proteomes" id="UP000824229"/>
    </source>
</evidence>
<dbReference type="GO" id="GO:0004523">
    <property type="term" value="F:RNA-DNA hybrid ribonuclease activity"/>
    <property type="evidence" value="ECO:0007669"/>
    <property type="project" value="UniProtKB-UniRule"/>
</dbReference>
<evidence type="ECO:0000256" key="4">
    <source>
        <dbReference type="ARBA" id="ARBA00004496"/>
    </source>
</evidence>
<evidence type="ECO:0000256" key="1">
    <source>
        <dbReference type="ARBA" id="ARBA00000077"/>
    </source>
</evidence>
<dbReference type="PROSITE" id="PS51975">
    <property type="entry name" value="RNASE_H_2"/>
    <property type="match status" value="1"/>
</dbReference>
<name>A0A9E2NP45_9FIRM</name>
<dbReference type="EC" id="3.1.26.4" evidence="6 14"/>
<evidence type="ECO:0000256" key="3">
    <source>
        <dbReference type="ARBA" id="ARBA00004065"/>
    </source>
</evidence>
<evidence type="ECO:0000256" key="16">
    <source>
        <dbReference type="RuleBase" id="RU003515"/>
    </source>
</evidence>
<dbReference type="PANTHER" id="PTHR10954">
    <property type="entry name" value="RIBONUCLEASE H2 SUBUNIT A"/>
    <property type="match status" value="1"/>
</dbReference>
<dbReference type="Pfam" id="PF01351">
    <property type="entry name" value="RNase_HII"/>
    <property type="match status" value="1"/>
</dbReference>
<dbReference type="EMBL" id="JAHLFQ010000235">
    <property type="protein sequence ID" value="MBU3805068.1"/>
    <property type="molecule type" value="Genomic_DNA"/>
</dbReference>
<comment type="similarity">
    <text evidence="5 14 16">Belongs to the RNase HII family.</text>
</comment>
<keyword evidence="10 14" id="KW-0479">Metal-binding</keyword>
<evidence type="ECO:0000256" key="5">
    <source>
        <dbReference type="ARBA" id="ARBA00007383"/>
    </source>
</evidence>
<reference evidence="18" key="2">
    <citation type="submission" date="2021-04" db="EMBL/GenBank/DDBJ databases">
        <authorList>
            <person name="Gilroy R."/>
        </authorList>
    </citation>
    <scope>NUCLEOTIDE SEQUENCE</scope>
    <source>
        <strain evidence="18">B5-657</strain>
    </source>
</reference>
<dbReference type="InterPro" id="IPR036397">
    <property type="entry name" value="RNaseH_sf"/>
</dbReference>
<keyword evidence="8 14" id="KW-0963">Cytoplasm</keyword>
<dbReference type="SUPFAM" id="SSF53098">
    <property type="entry name" value="Ribonuclease H-like"/>
    <property type="match status" value="1"/>
</dbReference>
<dbReference type="GO" id="GO:0032299">
    <property type="term" value="C:ribonuclease H2 complex"/>
    <property type="evidence" value="ECO:0007669"/>
    <property type="project" value="TreeGrafter"/>
</dbReference>
<dbReference type="InterPro" id="IPR024567">
    <property type="entry name" value="RNase_HII/HIII_dom"/>
</dbReference>
<evidence type="ECO:0000256" key="8">
    <source>
        <dbReference type="ARBA" id="ARBA00022490"/>
    </source>
</evidence>
<dbReference type="GO" id="GO:0003723">
    <property type="term" value="F:RNA binding"/>
    <property type="evidence" value="ECO:0007669"/>
    <property type="project" value="UniProtKB-UniRule"/>
</dbReference>
<evidence type="ECO:0000256" key="15">
    <source>
        <dbReference type="PROSITE-ProRule" id="PRU01319"/>
    </source>
</evidence>
<evidence type="ECO:0000256" key="12">
    <source>
        <dbReference type="ARBA" id="ARBA00022801"/>
    </source>
</evidence>
<evidence type="ECO:0000256" key="10">
    <source>
        <dbReference type="ARBA" id="ARBA00022723"/>
    </source>
</evidence>
<reference evidence="18" key="1">
    <citation type="journal article" date="2021" name="PeerJ">
        <title>Extensive microbial diversity within the chicken gut microbiome revealed by metagenomics and culture.</title>
        <authorList>
            <person name="Gilroy R."/>
            <person name="Ravi A."/>
            <person name="Getino M."/>
            <person name="Pursley I."/>
            <person name="Horton D.L."/>
            <person name="Alikhan N.F."/>
            <person name="Baker D."/>
            <person name="Gharbi K."/>
            <person name="Hall N."/>
            <person name="Watson M."/>
            <person name="Adriaenssens E.M."/>
            <person name="Foster-Nyarko E."/>
            <person name="Jarju S."/>
            <person name="Secka A."/>
            <person name="Antonio M."/>
            <person name="Oren A."/>
            <person name="Chaudhuri R.R."/>
            <person name="La Ragione R."/>
            <person name="Hildebrand F."/>
            <person name="Pallen M.J."/>
        </authorList>
    </citation>
    <scope>NUCLEOTIDE SEQUENCE</scope>
    <source>
        <strain evidence="18">B5-657</strain>
    </source>
</reference>
<dbReference type="AlphaFoldDB" id="A0A9E2NP45"/>
<dbReference type="NCBIfam" id="NF000595">
    <property type="entry name" value="PRK00015.1-3"/>
    <property type="match status" value="1"/>
</dbReference>
<dbReference type="PANTHER" id="PTHR10954:SF18">
    <property type="entry name" value="RIBONUCLEASE HII"/>
    <property type="match status" value="1"/>
</dbReference>
<dbReference type="NCBIfam" id="NF000594">
    <property type="entry name" value="PRK00015.1-1"/>
    <property type="match status" value="1"/>
</dbReference>
<keyword evidence="13 14" id="KW-0464">Manganese</keyword>
<dbReference type="InterPro" id="IPR012337">
    <property type="entry name" value="RNaseH-like_sf"/>
</dbReference>
<sequence length="253" mass="28094">MNIKEIDELLKKTDIENLGQVLSSFEADERSGVQKLIVKYKKKIEQLESIRAEWELRMAFDQAFAAHQVLVGIDEVGRGPLAGPVVAAAVILPPQVELLGLKDSKKLSSQKREALYQEIQEAAIAIGIGIVDAPRIDEINILQATFEAMRQALSQIPNDYECVLVDGNKEIPQIMSRQHAIIGGDNKSASIAAASVVAKVTRDRMMDQYAKIYKGYDWESNKGYGSSKHYDAIRSQGITPLHRKSFLKNEGID</sequence>
<dbReference type="CDD" id="cd07182">
    <property type="entry name" value="RNase_HII_bacteria_HII_like"/>
    <property type="match status" value="1"/>
</dbReference>
<protein>
    <recommendedName>
        <fullName evidence="7 14">Ribonuclease HII</fullName>
        <shortName evidence="14">RNase HII</shortName>
        <ecNumber evidence="6 14">3.1.26.4</ecNumber>
    </recommendedName>
</protein>
<evidence type="ECO:0000256" key="11">
    <source>
        <dbReference type="ARBA" id="ARBA00022759"/>
    </source>
</evidence>
<comment type="subcellular location">
    <subcellularLocation>
        <location evidence="4 14">Cytoplasm</location>
    </subcellularLocation>
</comment>
<evidence type="ECO:0000256" key="14">
    <source>
        <dbReference type="HAMAP-Rule" id="MF_00052"/>
    </source>
</evidence>
<proteinExistence type="inferred from homology"/>